<dbReference type="Proteomes" id="UP000238326">
    <property type="component" value="Unassembled WGS sequence"/>
</dbReference>
<dbReference type="EMBL" id="PVLR01000048">
    <property type="protein sequence ID" value="PRD67669.1"/>
    <property type="molecule type" value="Genomic_DNA"/>
</dbReference>
<keyword evidence="4" id="KW-1185">Reference proteome</keyword>
<dbReference type="InterPro" id="IPR011990">
    <property type="entry name" value="TPR-like_helical_dom_sf"/>
</dbReference>
<gene>
    <name evidence="3" type="ORF">C6P61_15075</name>
</gene>
<reference evidence="3 4" key="1">
    <citation type="submission" date="2018-03" db="EMBL/GenBank/DDBJ databases">
        <title>Comparative genomics illustrates the genes involved in a hyperalkaliphilic mechanisms of Serpentinomonas isolated from highly-alkaline calcium-rich serpentinized springs.</title>
        <authorList>
            <person name="Suzuki S."/>
            <person name="Ishii S."/>
            <person name="Walworth N."/>
            <person name="Bird L."/>
            <person name="Kuenen J.G."/>
            <person name="Nealson K.H."/>
        </authorList>
    </citation>
    <scope>NUCLEOTIDE SEQUENCE [LARGE SCALE GENOMIC DNA]</scope>
    <source>
        <strain evidence="3 4">83</strain>
    </source>
</reference>
<evidence type="ECO:0000256" key="1">
    <source>
        <dbReference type="SAM" id="MobiDB-lite"/>
    </source>
</evidence>
<dbReference type="Gene3D" id="1.25.40.10">
    <property type="entry name" value="Tetratricopeptide repeat domain"/>
    <property type="match status" value="1"/>
</dbReference>
<organism evidence="3 4">
    <name type="scientific">Malikia spinosa</name>
    <dbReference type="NCBI Taxonomy" id="86180"/>
    <lineage>
        <taxon>Bacteria</taxon>
        <taxon>Pseudomonadati</taxon>
        <taxon>Pseudomonadota</taxon>
        <taxon>Betaproteobacteria</taxon>
        <taxon>Burkholderiales</taxon>
        <taxon>Comamonadaceae</taxon>
        <taxon>Malikia</taxon>
    </lineage>
</organism>
<evidence type="ECO:0000313" key="3">
    <source>
        <dbReference type="EMBL" id="PRD67669.1"/>
    </source>
</evidence>
<dbReference type="AlphaFoldDB" id="A0A2S9KB27"/>
<name>A0A2S9KB27_9BURK</name>
<dbReference type="InterPro" id="IPR025330">
    <property type="entry name" value="DUF4236"/>
</dbReference>
<evidence type="ECO:0000313" key="4">
    <source>
        <dbReference type="Proteomes" id="UP000238326"/>
    </source>
</evidence>
<dbReference type="SUPFAM" id="SSF48452">
    <property type="entry name" value="TPR-like"/>
    <property type="match status" value="1"/>
</dbReference>
<evidence type="ECO:0000259" key="2">
    <source>
        <dbReference type="Pfam" id="PF14020"/>
    </source>
</evidence>
<protein>
    <submittedName>
        <fullName evidence="3">DUF4236 domain-containing protein</fullName>
    </submittedName>
</protein>
<dbReference type="RefSeq" id="WP_105730758.1">
    <property type="nucleotide sequence ID" value="NZ_PVLR01000048.1"/>
</dbReference>
<dbReference type="OrthoDB" id="5450120at2"/>
<feature type="region of interest" description="Disordered" evidence="1">
    <location>
        <begin position="57"/>
        <end position="80"/>
    </location>
</feature>
<accession>A0A2S9KB27</accession>
<dbReference type="Pfam" id="PF14020">
    <property type="entry name" value="DUF4236"/>
    <property type="match status" value="1"/>
</dbReference>
<feature type="domain" description="DUF4236" evidence="2">
    <location>
        <begin position="3"/>
        <end position="56"/>
    </location>
</feature>
<sequence>MSFRFFRRISIAPGITLNLSMSGVSMSVGPSGAKFTVGTRGTRATIGLPGTGLSYSVSDPLGKAKSGTQRRPDPVPASRRPSLGFFKRLITPAHEESFVDGLAALSDGQEAEALRLMEAALDQDATMADAAWLAGFMRLKLEHFDTAARHFQRALQQSQTLSQMFGQYGLTPRIGLPVTPEVTAALQPNAHSALLGLVEALQLQGKDSEAMAHLETLLARQADDPVALASYAELVLDTEDRSRWQKVVELTAPVGNETAIHTAVLLLRGKALVKLGMDHAAEGVFTTALRRTKDRAETLLREIRYQRALVFERLGKRVQARRELELVYAEDPGFEDVAQLLGVSQAGATLSQGREAS</sequence>
<comment type="caution">
    <text evidence="3">The sequence shown here is derived from an EMBL/GenBank/DDBJ whole genome shotgun (WGS) entry which is preliminary data.</text>
</comment>
<proteinExistence type="predicted"/>